<reference evidence="2" key="1">
    <citation type="submission" date="2011-07" db="EMBL/GenBank/DDBJ databases">
        <title>Divergent evolution of antigenic variation in African trypanosomes.</title>
        <authorList>
            <person name="Jackson A.P."/>
            <person name="Berry A."/>
            <person name="Allison H.C."/>
            <person name="Burton P."/>
            <person name="Anderson J."/>
            <person name="Aslett M."/>
            <person name="Brown R."/>
            <person name="Corton N."/>
            <person name="Harris D."/>
            <person name="Hauser H."/>
            <person name="Gamble J."/>
            <person name="Gilderthorp R."/>
            <person name="McQuillan J."/>
            <person name="Quail M.A."/>
            <person name="Sanders M."/>
            <person name="Van Tonder A."/>
            <person name="Ginger M.L."/>
            <person name="Donelson J.E."/>
            <person name="Field M.C."/>
            <person name="Barry J.D."/>
            <person name="Berriman M."/>
            <person name="Hertz-Fowler C."/>
        </authorList>
    </citation>
    <scope>NUCLEOTIDE SEQUENCE [LARGE SCALE GENOMIC DNA]</scope>
    <source>
        <strain evidence="2">IL3000</strain>
    </source>
</reference>
<comment type="caution">
    <text evidence="1">The sequence shown here is derived from an EMBL/GenBank/DDBJ whole genome shotgun (WGS) entry which is preliminary data.</text>
</comment>
<dbReference type="EMBL" id="CAEQ01002087">
    <property type="protein sequence ID" value="CCD15873.1"/>
    <property type="molecule type" value="Genomic_DNA"/>
</dbReference>
<sequence length="202" mass="21642">MPKRCRSVLHGYVISHAESAIRDENAVMRVVGERRPPPPPASDTSVEVAAAGTCRSGEEKAAAFRFSAGAPKEHCGLLDDSPGYPQGWPCGHRSDPEMRDGVVCGLSPVEMSSLTSPLPSYRAVQQQPNWLERAVMRARCSDNHAGLGSSRGHRGRGCALSIPDPACLYLGPGSDKERSRALAVAAIAADFYATRRRVGHKP</sequence>
<dbReference type="OMA" id="CILMECE"/>
<name>F9WF07_TRYCI</name>
<dbReference type="AlphaFoldDB" id="F9WF07"/>
<organism evidence="1 2">
    <name type="scientific">Trypanosoma congolense (strain IL3000)</name>
    <dbReference type="NCBI Taxonomy" id="1068625"/>
    <lineage>
        <taxon>Eukaryota</taxon>
        <taxon>Discoba</taxon>
        <taxon>Euglenozoa</taxon>
        <taxon>Kinetoplastea</taxon>
        <taxon>Metakinetoplastina</taxon>
        <taxon>Trypanosomatida</taxon>
        <taxon>Trypanosomatidae</taxon>
        <taxon>Trypanosoma</taxon>
        <taxon>Nannomonas</taxon>
    </lineage>
</organism>
<evidence type="ECO:0000313" key="2">
    <source>
        <dbReference type="Proteomes" id="UP000000702"/>
    </source>
</evidence>
<dbReference type="Proteomes" id="UP000000702">
    <property type="component" value="Unassembled WGS sequence"/>
</dbReference>
<evidence type="ECO:0000313" key="1">
    <source>
        <dbReference type="EMBL" id="CCD15873.1"/>
    </source>
</evidence>
<dbReference type="VEuPathDB" id="TriTrypDB:TcIL3000_0_08670"/>
<protein>
    <submittedName>
        <fullName evidence="1">WGS project CAEQ00000000 data, annotated contig 335</fullName>
    </submittedName>
</protein>
<reference evidence="1 2" key="2">
    <citation type="journal article" date="2012" name="Proc. Natl. Acad. Sci. U.S.A.">
        <title>Antigenic diversity is generated by distinct evolutionary mechanisms in African trypanosome species.</title>
        <authorList>
            <person name="Jackson A.P."/>
            <person name="Berry A."/>
            <person name="Aslett M."/>
            <person name="Allison H.C."/>
            <person name="Burton P."/>
            <person name="Vavrova-Anderson J."/>
            <person name="Brown R."/>
            <person name="Browne H."/>
            <person name="Corton N."/>
            <person name="Hauser H."/>
            <person name="Gamble J."/>
            <person name="Gilderthorp R."/>
            <person name="Marcello L."/>
            <person name="McQuillan J."/>
            <person name="Otto T.D."/>
            <person name="Quail M.A."/>
            <person name="Sanders M.J."/>
            <person name="van Tonder A."/>
            <person name="Ginger M.L."/>
            <person name="Field M.C."/>
            <person name="Barry J.D."/>
            <person name="Hertz-Fowler C."/>
            <person name="Berriman M."/>
        </authorList>
    </citation>
    <scope>NUCLEOTIDE SEQUENCE [LARGE SCALE GENOMIC DNA]</scope>
    <source>
        <strain evidence="1 2">IL3000</strain>
    </source>
</reference>
<accession>F9WF07</accession>
<gene>
    <name evidence="1" type="ORF">TCIL3000_0_08670</name>
</gene>
<proteinExistence type="predicted"/>
<keyword evidence="2" id="KW-1185">Reference proteome</keyword>